<name>A0AAE5H767_CLOBE</name>
<dbReference type="AlphaFoldDB" id="A0AAE5H767"/>
<dbReference type="RefSeq" id="WP_236886729.1">
    <property type="nucleotide sequence ID" value="NZ_CP010086.2"/>
</dbReference>
<proteinExistence type="predicted"/>
<accession>A0AAE5H767</accession>
<dbReference type="Proteomes" id="UP000822184">
    <property type="component" value="Unassembled WGS sequence"/>
</dbReference>
<sequence>MYEGKNVVKIYDPVDNNVPMLVKIVYKRLNGYKNLDYNIKENTGVQYEFDDI</sequence>
<evidence type="ECO:0000313" key="2">
    <source>
        <dbReference type="Proteomes" id="UP000822184"/>
    </source>
</evidence>
<evidence type="ECO:0000313" key="1">
    <source>
        <dbReference type="EMBL" id="NSB16086.1"/>
    </source>
</evidence>
<comment type="caution">
    <text evidence="1">The sequence shown here is derived from an EMBL/GenBank/DDBJ whole genome shotgun (WGS) entry which is preliminary data.</text>
</comment>
<gene>
    <name evidence="1" type="ORF">BCD95_004345</name>
</gene>
<dbReference type="EMBL" id="JABTDW010000001">
    <property type="protein sequence ID" value="NSB16086.1"/>
    <property type="molecule type" value="Genomic_DNA"/>
</dbReference>
<reference evidence="1" key="1">
    <citation type="submission" date="2020-06" db="EMBL/GenBank/DDBJ databases">
        <title>Genomic insights into acetone-butanol-ethanol (ABE) fermentation by sequencing solventogenic clostridia strains.</title>
        <authorList>
            <person name="Brown S."/>
        </authorList>
    </citation>
    <scope>NUCLEOTIDE SEQUENCE</scope>
    <source>
        <strain evidence="1">DJ123</strain>
    </source>
</reference>
<protein>
    <submittedName>
        <fullName evidence="1">Uncharacterized protein</fullName>
    </submittedName>
</protein>
<organism evidence="1 2">
    <name type="scientific">Clostridium beijerinckii</name>
    <name type="common">Clostridium MP</name>
    <dbReference type="NCBI Taxonomy" id="1520"/>
    <lineage>
        <taxon>Bacteria</taxon>
        <taxon>Bacillati</taxon>
        <taxon>Bacillota</taxon>
        <taxon>Clostridia</taxon>
        <taxon>Eubacteriales</taxon>
        <taxon>Clostridiaceae</taxon>
        <taxon>Clostridium</taxon>
    </lineage>
</organism>